<dbReference type="PANTHER" id="PTHR43133">
    <property type="entry name" value="RNA POLYMERASE ECF-TYPE SIGMA FACTO"/>
    <property type="match status" value="1"/>
</dbReference>
<dbReference type="GO" id="GO:0003677">
    <property type="term" value="F:DNA binding"/>
    <property type="evidence" value="ECO:0007669"/>
    <property type="project" value="InterPro"/>
</dbReference>
<dbReference type="Pfam" id="PF04542">
    <property type="entry name" value="Sigma70_r2"/>
    <property type="match status" value="1"/>
</dbReference>
<dbReference type="AlphaFoldDB" id="A0A1W2ABW5"/>
<dbReference type="GO" id="GO:0016987">
    <property type="term" value="F:sigma factor activity"/>
    <property type="evidence" value="ECO:0007669"/>
    <property type="project" value="UniProtKB-KW"/>
</dbReference>
<evidence type="ECO:0000259" key="5">
    <source>
        <dbReference type="Pfam" id="PF04542"/>
    </source>
</evidence>
<dbReference type="NCBIfam" id="TIGR02985">
    <property type="entry name" value="Sig70_bacteroi1"/>
    <property type="match status" value="1"/>
</dbReference>
<dbReference type="OrthoDB" id="659569at2"/>
<reference evidence="8" key="1">
    <citation type="submission" date="2017-04" db="EMBL/GenBank/DDBJ databases">
        <authorList>
            <person name="Varghese N."/>
            <person name="Submissions S."/>
        </authorList>
    </citation>
    <scope>NUCLEOTIDE SEQUENCE [LARGE SCALE GENOMIC DNA]</scope>
    <source>
        <strain evidence="8">DSM 12126</strain>
    </source>
</reference>
<dbReference type="Proteomes" id="UP000192756">
    <property type="component" value="Unassembled WGS sequence"/>
</dbReference>
<evidence type="ECO:0000259" key="6">
    <source>
        <dbReference type="Pfam" id="PF08281"/>
    </source>
</evidence>
<organism evidence="7 8">
    <name type="scientific">Pedobacter africanus</name>
    <dbReference type="NCBI Taxonomy" id="151894"/>
    <lineage>
        <taxon>Bacteria</taxon>
        <taxon>Pseudomonadati</taxon>
        <taxon>Bacteroidota</taxon>
        <taxon>Sphingobacteriia</taxon>
        <taxon>Sphingobacteriales</taxon>
        <taxon>Sphingobacteriaceae</taxon>
        <taxon>Pedobacter</taxon>
    </lineage>
</organism>
<keyword evidence="8" id="KW-1185">Reference proteome</keyword>
<keyword evidence="4" id="KW-0804">Transcription</keyword>
<gene>
    <name evidence="7" type="ORF">SAMN04488524_1292</name>
</gene>
<dbReference type="InterPro" id="IPR036388">
    <property type="entry name" value="WH-like_DNA-bd_sf"/>
</dbReference>
<dbReference type="InterPro" id="IPR007627">
    <property type="entry name" value="RNA_pol_sigma70_r2"/>
</dbReference>
<dbReference type="Gene3D" id="1.10.1740.10">
    <property type="match status" value="1"/>
</dbReference>
<evidence type="ECO:0000256" key="2">
    <source>
        <dbReference type="ARBA" id="ARBA00023015"/>
    </source>
</evidence>
<evidence type="ECO:0000256" key="4">
    <source>
        <dbReference type="ARBA" id="ARBA00023163"/>
    </source>
</evidence>
<evidence type="ECO:0000256" key="3">
    <source>
        <dbReference type="ARBA" id="ARBA00023082"/>
    </source>
</evidence>
<proteinExistence type="inferred from homology"/>
<evidence type="ECO:0000313" key="7">
    <source>
        <dbReference type="EMBL" id="SMC58225.1"/>
    </source>
</evidence>
<dbReference type="InterPro" id="IPR013324">
    <property type="entry name" value="RNA_pol_sigma_r3/r4-like"/>
</dbReference>
<dbReference type="Gene3D" id="1.10.10.10">
    <property type="entry name" value="Winged helix-like DNA-binding domain superfamily/Winged helix DNA-binding domain"/>
    <property type="match status" value="1"/>
</dbReference>
<dbReference type="SUPFAM" id="SSF88946">
    <property type="entry name" value="Sigma2 domain of RNA polymerase sigma factors"/>
    <property type="match status" value="1"/>
</dbReference>
<dbReference type="EMBL" id="FWXT01000001">
    <property type="protein sequence ID" value="SMC58225.1"/>
    <property type="molecule type" value="Genomic_DNA"/>
</dbReference>
<feature type="domain" description="RNA polymerase sigma factor 70 region 4 type 2" evidence="6">
    <location>
        <begin position="124"/>
        <end position="170"/>
    </location>
</feature>
<keyword evidence="2" id="KW-0805">Transcription regulation</keyword>
<keyword evidence="3" id="KW-0731">Sigma factor</keyword>
<dbReference type="STRING" id="151894.SAMN04488524_1292"/>
<evidence type="ECO:0000256" key="1">
    <source>
        <dbReference type="ARBA" id="ARBA00010641"/>
    </source>
</evidence>
<protein>
    <submittedName>
        <fullName evidence="7">RNA polymerase sigma-70 factor, ECF subfamily</fullName>
    </submittedName>
</protein>
<dbReference type="InterPro" id="IPR014284">
    <property type="entry name" value="RNA_pol_sigma-70_dom"/>
</dbReference>
<dbReference type="PANTHER" id="PTHR43133:SF46">
    <property type="entry name" value="RNA POLYMERASE SIGMA-70 FACTOR ECF SUBFAMILY"/>
    <property type="match status" value="1"/>
</dbReference>
<dbReference type="InterPro" id="IPR039425">
    <property type="entry name" value="RNA_pol_sigma-70-like"/>
</dbReference>
<dbReference type="InterPro" id="IPR013325">
    <property type="entry name" value="RNA_pol_sigma_r2"/>
</dbReference>
<dbReference type="RefSeq" id="WP_084237544.1">
    <property type="nucleotide sequence ID" value="NZ_FWXT01000001.1"/>
</dbReference>
<accession>A0A1W2ABW5</accession>
<comment type="similarity">
    <text evidence="1">Belongs to the sigma-70 factor family. ECF subfamily.</text>
</comment>
<feature type="domain" description="RNA polymerase sigma-70 region 2" evidence="5">
    <location>
        <begin position="27"/>
        <end position="90"/>
    </location>
</feature>
<dbReference type="GO" id="GO:0006352">
    <property type="term" value="P:DNA-templated transcription initiation"/>
    <property type="evidence" value="ECO:0007669"/>
    <property type="project" value="InterPro"/>
</dbReference>
<name>A0A1W2ABW5_9SPHI</name>
<evidence type="ECO:0000313" key="8">
    <source>
        <dbReference type="Proteomes" id="UP000192756"/>
    </source>
</evidence>
<dbReference type="NCBIfam" id="TIGR02937">
    <property type="entry name" value="sigma70-ECF"/>
    <property type="match status" value="1"/>
</dbReference>
<dbReference type="Pfam" id="PF08281">
    <property type="entry name" value="Sigma70_r4_2"/>
    <property type="match status" value="1"/>
</dbReference>
<sequence>MSDFSILPDSHLLKRLNAGEKNAFGEIYKRYGSLLYIYAFKLTDDNEDANDIVQEVFLSLLTRDEVAIKKTLSAYLYSAVRYKVFDLFSHRKVKNGYTESLQDFIDKGEYITDNYIREKELARLVEQEIELLPLKMRQVFESSRKAHLSQKQIAEKFNISEKTVKKQINNSIKILKMKLGKLIVSIFI</sequence>
<dbReference type="InterPro" id="IPR013249">
    <property type="entry name" value="RNA_pol_sigma70_r4_t2"/>
</dbReference>
<dbReference type="InterPro" id="IPR014327">
    <property type="entry name" value="RNA_pol_sigma70_bacteroid"/>
</dbReference>
<dbReference type="SUPFAM" id="SSF88659">
    <property type="entry name" value="Sigma3 and sigma4 domains of RNA polymerase sigma factors"/>
    <property type="match status" value="1"/>
</dbReference>